<feature type="compositionally biased region" description="Low complexity" evidence="1">
    <location>
        <begin position="99"/>
        <end position="108"/>
    </location>
</feature>
<gene>
    <name evidence="2" type="ORF">B0A52_08063</name>
</gene>
<organism evidence="2 3">
    <name type="scientific">Exophiala mesophila</name>
    <name type="common">Black yeast-like fungus</name>
    <dbReference type="NCBI Taxonomy" id="212818"/>
    <lineage>
        <taxon>Eukaryota</taxon>
        <taxon>Fungi</taxon>
        <taxon>Dikarya</taxon>
        <taxon>Ascomycota</taxon>
        <taxon>Pezizomycotina</taxon>
        <taxon>Eurotiomycetes</taxon>
        <taxon>Chaetothyriomycetidae</taxon>
        <taxon>Chaetothyriales</taxon>
        <taxon>Herpotrichiellaceae</taxon>
        <taxon>Exophiala</taxon>
    </lineage>
</organism>
<dbReference type="Proteomes" id="UP000288859">
    <property type="component" value="Unassembled WGS sequence"/>
</dbReference>
<dbReference type="OrthoDB" id="4151048at2759"/>
<dbReference type="AlphaFoldDB" id="A0A438MZX5"/>
<protein>
    <submittedName>
        <fullName evidence="2">Uncharacterized protein</fullName>
    </submittedName>
</protein>
<evidence type="ECO:0000313" key="2">
    <source>
        <dbReference type="EMBL" id="RVX68996.1"/>
    </source>
</evidence>
<feature type="compositionally biased region" description="Polar residues" evidence="1">
    <location>
        <begin position="112"/>
        <end position="126"/>
    </location>
</feature>
<name>A0A438MZX5_EXOME</name>
<sequence length="248" mass="26951">MTDEAIQRLYWACRRSSGFPGEIPDESQGTPSTSAMLDALGLRRPILKDIGLAEDQQKPNQLSHLDCPSNASSAQHQRQRITHSTEKSSAQYEYPPSPTHTTSTISPPAQSPKPQLSLATAMPQRSASATETDISEQFLYAVSECSSSDHSTSINHEKYPMADNSYSPAFDLVSHSDTSFYWTPASIAQPTTNMYPSMGSDIPAEAEINHQCHPTSIASSQPPIIRDGYLSPWPGSLAAAYHTATTAH</sequence>
<evidence type="ECO:0000313" key="3">
    <source>
        <dbReference type="Proteomes" id="UP000288859"/>
    </source>
</evidence>
<feature type="region of interest" description="Disordered" evidence="1">
    <location>
        <begin position="60"/>
        <end position="126"/>
    </location>
</feature>
<proteinExistence type="predicted"/>
<comment type="caution">
    <text evidence="2">The sequence shown here is derived from an EMBL/GenBank/DDBJ whole genome shotgun (WGS) entry which is preliminary data.</text>
</comment>
<evidence type="ECO:0000256" key="1">
    <source>
        <dbReference type="SAM" id="MobiDB-lite"/>
    </source>
</evidence>
<dbReference type="EMBL" id="NAJM01000033">
    <property type="protein sequence ID" value="RVX68996.1"/>
    <property type="molecule type" value="Genomic_DNA"/>
</dbReference>
<reference evidence="2 3" key="1">
    <citation type="submission" date="2017-03" db="EMBL/GenBank/DDBJ databases">
        <title>Genomes of endolithic fungi from Antarctica.</title>
        <authorList>
            <person name="Coleine C."/>
            <person name="Masonjones S."/>
            <person name="Stajich J.E."/>
        </authorList>
    </citation>
    <scope>NUCLEOTIDE SEQUENCE [LARGE SCALE GENOMIC DNA]</scope>
    <source>
        <strain evidence="2 3">CCFEE 6314</strain>
    </source>
</reference>
<feature type="compositionally biased region" description="Polar residues" evidence="1">
    <location>
        <begin position="60"/>
        <end position="76"/>
    </location>
</feature>
<accession>A0A438MZX5</accession>